<keyword evidence="2" id="KW-0472">Membrane</keyword>
<evidence type="ECO:0000313" key="5">
    <source>
        <dbReference type="Proteomes" id="UP000694569"/>
    </source>
</evidence>
<dbReference type="SMART" id="SM00408">
    <property type="entry name" value="IGc2"/>
    <property type="match status" value="1"/>
</dbReference>
<dbReference type="InterPro" id="IPR013106">
    <property type="entry name" value="Ig_V-set"/>
</dbReference>
<feature type="compositionally biased region" description="Polar residues" evidence="1">
    <location>
        <begin position="425"/>
        <end position="435"/>
    </location>
</feature>
<accession>A0A8C5QNZ7</accession>
<feature type="domain" description="Ig-like" evidence="3">
    <location>
        <begin position="246"/>
        <end position="326"/>
    </location>
</feature>
<reference evidence="4" key="2">
    <citation type="submission" date="2025-09" db="UniProtKB">
        <authorList>
            <consortium name="Ensembl"/>
        </authorList>
    </citation>
    <scope>IDENTIFICATION</scope>
</reference>
<dbReference type="PANTHER" id="PTHR46484:SF1">
    <property type="entry name" value="SCHWANN CELL MYELIN PROTEIN-RELATED"/>
    <property type="match status" value="1"/>
</dbReference>
<feature type="domain" description="Ig-like" evidence="3">
    <location>
        <begin position="15"/>
        <end position="134"/>
    </location>
</feature>
<feature type="compositionally biased region" description="Basic and acidic residues" evidence="1">
    <location>
        <begin position="410"/>
        <end position="424"/>
    </location>
</feature>
<dbReference type="Pfam" id="PF13895">
    <property type="entry name" value="Ig_2"/>
    <property type="match status" value="1"/>
</dbReference>
<dbReference type="PROSITE" id="PS50835">
    <property type="entry name" value="IG_LIKE"/>
    <property type="match status" value="3"/>
</dbReference>
<dbReference type="Ensembl" id="ENSLLET00000041100.1">
    <property type="protein sequence ID" value="ENSLLEP00000039514.1"/>
    <property type="gene ID" value="ENSLLEG00000025121.1"/>
</dbReference>
<dbReference type="SMART" id="SM00409">
    <property type="entry name" value="IG"/>
    <property type="match status" value="2"/>
</dbReference>
<feature type="domain" description="Ig-like" evidence="3">
    <location>
        <begin position="151"/>
        <end position="224"/>
    </location>
</feature>
<dbReference type="InterPro" id="IPR036179">
    <property type="entry name" value="Ig-like_dom_sf"/>
</dbReference>
<dbReference type="AlphaFoldDB" id="A0A8C5QNZ7"/>
<feature type="transmembrane region" description="Helical" evidence="2">
    <location>
        <begin position="337"/>
        <end position="365"/>
    </location>
</feature>
<evidence type="ECO:0000259" key="3">
    <source>
        <dbReference type="PROSITE" id="PS50835"/>
    </source>
</evidence>
<evidence type="ECO:0000313" key="4">
    <source>
        <dbReference type="Ensembl" id="ENSLLEP00000039514.1"/>
    </source>
</evidence>
<dbReference type="Pfam" id="PF07686">
    <property type="entry name" value="V-set"/>
    <property type="match status" value="1"/>
</dbReference>
<dbReference type="OrthoDB" id="9908295at2759"/>
<evidence type="ECO:0000256" key="2">
    <source>
        <dbReference type="SAM" id="Phobius"/>
    </source>
</evidence>
<reference evidence="4" key="1">
    <citation type="submission" date="2025-08" db="UniProtKB">
        <authorList>
            <consortium name="Ensembl"/>
        </authorList>
    </citation>
    <scope>IDENTIFICATION</scope>
</reference>
<organism evidence="4 5">
    <name type="scientific">Leptobrachium leishanense</name>
    <name type="common">Leishan spiny toad</name>
    <dbReference type="NCBI Taxonomy" id="445787"/>
    <lineage>
        <taxon>Eukaryota</taxon>
        <taxon>Metazoa</taxon>
        <taxon>Chordata</taxon>
        <taxon>Craniata</taxon>
        <taxon>Vertebrata</taxon>
        <taxon>Euteleostomi</taxon>
        <taxon>Amphibia</taxon>
        <taxon>Batrachia</taxon>
        <taxon>Anura</taxon>
        <taxon>Pelobatoidea</taxon>
        <taxon>Megophryidae</taxon>
        <taxon>Leptobrachium</taxon>
    </lineage>
</organism>
<dbReference type="Proteomes" id="UP000694569">
    <property type="component" value="Unplaced"/>
</dbReference>
<dbReference type="CDD" id="cd00096">
    <property type="entry name" value="Ig"/>
    <property type="match status" value="1"/>
</dbReference>
<evidence type="ECO:0000256" key="1">
    <source>
        <dbReference type="SAM" id="MobiDB-lite"/>
    </source>
</evidence>
<dbReference type="InterPro" id="IPR003598">
    <property type="entry name" value="Ig_sub2"/>
</dbReference>
<dbReference type="PANTHER" id="PTHR46484">
    <property type="entry name" value="SI:CH211-171H4.5-RELATED"/>
    <property type="match status" value="1"/>
</dbReference>
<protein>
    <recommendedName>
        <fullName evidence="3">Ig-like domain-containing protein</fullName>
    </recommendedName>
</protein>
<dbReference type="Gene3D" id="2.60.40.10">
    <property type="entry name" value="Immunoglobulins"/>
    <property type="match status" value="3"/>
</dbReference>
<keyword evidence="5" id="KW-1185">Reference proteome</keyword>
<sequence>MREGRDAGNMSLLGPILLLLNGYFVSSVHGQFTFSLPKKMTALDGSCVVIPCTLMHPNSVSKVDVSWYQYQPPLHKLVYHKQDASLVDKSFKGRTALLVDQHTGSCVLQITRLSRSDSNVYFPRVSSEKAENLTAAQYNNVTITVVTEPQPSIQIFPKKVIIGENVSLTCSLKHTCSTDYPLMKWNLTGDLTFRSQTLKDGEVNVSTVLTYTPSYTDDGRRLQCSYSLSPGRTKSKFEILAVLYPPKMVIVNSSHENGEVRRRDDVTLTCSGTANPPVTTYKWYKGDRLLVNSSDSVLEIKDISAKNSGSYRCEAYNDVGESSSLPVFLLCVDCRPLFPVIMGAASGVILLILAVAAMTVVLVILKKRKQVNPSPHHTQIEDVTTTNVYMNLQFADNAVSLENPYTALQDHNRSPDYDEIKRGTSPESPGSQTQPDYEEVLSYRVIAPR</sequence>
<dbReference type="SUPFAM" id="SSF48726">
    <property type="entry name" value="Immunoglobulin"/>
    <property type="match status" value="3"/>
</dbReference>
<dbReference type="GeneTree" id="ENSGT01150000286924"/>
<keyword evidence="2" id="KW-1133">Transmembrane helix</keyword>
<dbReference type="InterPro" id="IPR013783">
    <property type="entry name" value="Ig-like_fold"/>
</dbReference>
<dbReference type="InterPro" id="IPR003599">
    <property type="entry name" value="Ig_sub"/>
</dbReference>
<dbReference type="InterPro" id="IPR007110">
    <property type="entry name" value="Ig-like_dom"/>
</dbReference>
<feature type="region of interest" description="Disordered" evidence="1">
    <location>
        <begin position="408"/>
        <end position="438"/>
    </location>
</feature>
<proteinExistence type="predicted"/>
<name>A0A8C5QNZ7_9ANUR</name>
<keyword evidence="2" id="KW-0812">Transmembrane</keyword>